<dbReference type="Proteomes" id="UP000012081">
    <property type="component" value="Unassembled WGS sequence"/>
</dbReference>
<gene>
    <name evidence="2" type="ORF">I532_00170</name>
</gene>
<feature type="transmembrane region" description="Helical" evidence="1">
    <location>
        <begin position="41"/>
        <end position="63"/>
    </location>
</feature>
<dbReference type="PATRIC" id="fig|1300222.3.peg.36"/>
<keyword evidence="1" id="KW-0812">Transmembrane</keyword>
<proteinExistence type="predicted"/>
<dbReference type="AlphaFoldDB" id="M8DCE2"/>
<keyword evidence="1" id="KW-0472">Membrane</keyword>
<feature type="transmembrane region" description="Helical" evidence="1">
    <location>
        <begin position="75"/>
        <end position="97"/>
    </location>
</feature>
<dbReference type="PANTHER" id="PTHR35283:SF3">
    <property type="entry name" value="T12C22.21 PROTEIN"/>
    <property type="match status" value="1"/>
</dbReference>
<comment type="caution">
    <text evidence="2">The sequence shown here is derived from an EMBL/GenBank/DDBJ whole genome shotgun (WGS) entry which is preliminary data.</text>
</comment>
<keyword evidence="1" id="KW-1133">Transmembrane helix</keyword>
<feature type="transmembrane region" description="Helical" evidence="1">
    <location>
        <begin position="103"/>
        <end position="131"/>
    </location>
</feature>
<evidence type="ECO:0008006" key="4">
    <source>
        <dbReference type="Google" id="ProtNLM"/>
    </source>
</evidence>
<dbReference type="STRING" id="1300222.I532_00170"/>
<evidence type="ECO:0000313" key="2">
    <source>
        <dbReference type="EMBL" id="EMT53974.1"/>
    </source>
</evidence>
<reference evidence="2 3" key="1">
    <citation type="submission" date="2013-03" db="EMBL/GenBank/DDBJ databases">
        <title>Assembly of a new bacterial strain Brevibacillus borstelensis AK1.</title>
        <authorList>
            <person name="Rajan I."/>
            <person name="PoliReddy D."/>
            <person name="Sugumar T."/>
            <person name="Rathinam K."/>
            <person name="Alqarawi S."/>
            <person name="Khalil A.B."/>
            <person name="Sivakumar N."/>
        </authorList>
    </citation>
    <scope>NUCLEOTIDE SEQUENCE [LARGE SCALE GENOMIC DNA]</scope>
    <source>
        <strain evidence="2 3">AK1</strain>
    </source>
</reference>
<protein>
    <recommendedName>
        <fullName evidence="4">DUF3054 domain-containing protein</fullName>
    </recommendedName>
</protein>
<dbReference type="Pfam" id="PF11255">
    <property type="entry name" value="DUF3054"/>
    <property type="match status" value="1"/>
</dbReference>
<sequence>MFMKRIHAPAGYVLLAGDLAAFLLFTYYGKLAHGLPATASGIMETLAPFLLAWILVALFFHPYRRHSLEKAGKQLLNVLLMWTIAAPIGLVIRTLWLGTPLTWLFAAVAYFIMLAFLLGWRIPFAIVYALIRRPSRTL</sequence>
<accession>M8DCE2</accession>
<keyword evidence="3" id="KW-1185">Reference proteome</keyword>
<evidence type="ECO:0000313" key="3">
    <source>
        <dbReference type="Proteomes" id="UP000012081"/>
    </source>
</evidence>
<feature type="transmembrane region" description="Helical" evidence="1">
    <location>
        <begin position="12"/>
        <end position="29"/>
    </location>
</feature>
<dbReference type="PANTHER" id="PTHR35283">
    <property type="entry name" value="T12C22.21 PROTEIN"/>
    <property type="match status" value="1"/>
</dbReference>
<dbReference type="InterPro" id="IPR021414">
    <property type="entry name" value="DUF3054"/>
</dbReference>
<organism evidence="2 3">
    <name type="scientific">Brevibacillus borstelensis AK1</name>
    <dbReference type="NCBI Taxonomy" id="1300222"/>
    <lineage>
        <taxon>Bacteria</taxon>
        <taxon>Bacillati</taxon>
        <taxon>Bacillota</taxon>
        <taxon>Bacilli</taxon>
        <taxon>Bacillales</taxon>
        <taxon>Paenibacillaceae</taxon>
        <taxon>Brevibacillus</taxon>
    </lineage>
</organism>
<evidence type="ECO:0000256" key="1">
    <source>
        <dbReference type="SAM" id="Phobius"/>
    </source>
</evidence>
<name>M8DCE2_9BACL</name>
<dbReference type="EMBL" id="APBN01000001">
    <property type="protein sequence ID" value="EMT53974.1"/>
    <property type="molecule type" value="Genomic_DNA"/>
</dbReference>